<protein>
    <submittedName>
        <fullName evidence="1">Uncharacterized protein</fullName>
    </submittedName>
</protein>
<evidence type="ECO:0000313" key="1">
    <source>
        <dbReference type="EMBL" id="EXC34963.1"/>
    </source>
</evidence>
<accession>W9T020</accession>
<evidence type="ECO:0000313" key="2">
    <source>
        <dbReference type="Proteomes" id="UP000030645"/>
    </source>
</evidence>
<gene>
    <name evidence="1" type="ORF">L484_014687</name>
</gene>
<sequence length="138" mass="16108">MDYHERHEWTSVAAKAEFMDRRYNLAMRVGMEMDNGSSYAASTQEEIVAEVLGQRRGHRKGVGPMLSQKNIFHILKQQQPQRNYKEFSQWFQQVYMHLNQANIHVPPATYISVGNSVLKVAKSRRIRTSHPFSVRFGR</sequence>
<name>W9T020_9ROSA</name>
<reference evidence="2" key="1">
    <citation type="submission" date="2013-01" db="EMBL/GenBank/DDBJ databases">
        <title>Draft Genome Sequence of a Mulberry Tree, Morus notabilis C.K. Schneid.</title>
        <authorList>
            <person name="He N."/>
            <person name="Zhao S."/>
        </authorList>
    </citation>
    <scope>NUCLEOTIDE SEQUENCE</scope>
</reference>
<dbReference type="EMBL" id="KE346353">
    <property type="protein sequence ID" value="EXC34963.1"/>
    <property type="molecule type" value="Genomic_DNA"/>
</dbReference>
<keyword evidence="2" id="KW-1185">Reference proteome</keyword>
<proteinExistence type="predicted"/>
<dbReference type="Proteomes" id="UP000030645">
    <property type="component" value="Unassembled WGS sequence"/>
</dbReference>
<organism evidence="1 2">
    <name type="scientific">Morus notabilis</name>
    <dbReference type="NCBI Taxonomy" id="981085"/>
    <lineage>
        <taxon>Eukaryota</taxon>
        <taxon>Viridiplantae</taxon>
        <taxon>Streptophyta</taxon>
        <taxon>Embryophyta</taxon>
        <taxon>Tracheophyta</taxon>
        <taxon>Spermatophyta</taxon>
        <taxon>Magnoliopsida</taxon>
        <taxon>eudicotyledons</taxon>
        <taxon>Gunneridae</taxon>
        <taxon>Pentapetalae</taxon>
        <taxon>rosids</taxon>
        <taxon>fabids</taxon>
        <taxon>Rosales</taxon>
        <taxon>Moraceae</taxon>
        <taxon>Moreae</taxon>
        <taxon>Morus</taxon>
    </lineage>
</organism>
<dbReference type="AlphaFoldDB" id="W9T020"/>